<keyword evidence="2 6" id="KW-0812">Transmembrane</keyword>
<keyword evidence="5" id="KW-1015">Disulfide bond</keyword>
<dbReference type="InterPro" id="IPR057244">
    <property type="entry name" value="GAIN_B"/>
</dbReference>
<dbReference type="Proteomes" id="UP001164746">
    <property type="component" value="Chromosome 6"/>
</dbReference>
<protein>
    <submittedName>
        <fullName evidence="9">AGRL3-like protein</fullName>
    </submittedName>
</protein>
<dbReference type="PANTHER" id="PTHR12011:SF347">
    <property type="entry name" value="FI21270P1-RELATED"/>
    <property type="match status" value="1"/>
</dbReference>
<feature type="transmembrane region" description="Helical" evidence="6">
    <location>
        <begin position="161"/>
        <end position="180"/>
    </location>
</feature>
<gene>
    <name evidence="9" type="ORF">MAR_018008</name>
</gene>
<dbReference type="PROSITE" id="PS50261">
    <property type="entry name" value="G_PROTEIN_RECEP_F2_4"/>
    <property type="match status" value="1"/>
</dbReference>
<evidence type="ECO:0000256" key="3">
    <source>
        <dbReference type="ARBA" id="ARBA00022989"/>
    </source>
</evidence>
<dbReference type="EMBL" id="CP111017">
    <property type="protein sequence ID" value="WAR08050.1"/>
    <property type="molecule type" value="Genomic_DNA"/>
</dbReference>
<dbReference type="SMART" id="SM00303">
    <property type="entry name" value="GPS"/>
    <property type="match status" value="1"/>
</dbReference>
<dbReference type="InterPro" id="IPR000203">
    <property type="entry name" value="GPS"/>
</dbReference>
<feature type="domain" description="G-protein coupled receptors family 2 profile 2" evidence="8">
    <location>
        <begin position="125"/>
        <end position="334"/>
    </location>
</feature>
<evidence type="ECO:0000259" key="7">
    <source>
        <dbReference type="PROSITE" id="PS50221"/>
    </source>
</evidence>
<feature type="domain" description="GAIN-B" evidence="7">
    <location>
        <begin position="1"/>
        <end position="115"/>
    </location>
</feature>
<keyword evidence="4 6" id="KW-0472">Membrane</keyword>
<accession>A0ABY7EG28</accession>
<evidence type="ECO:0000313" key="9">
    <source>
        <dbReference type="EMBL" id="WAR08050.1"/>
    </source>
</evidence>
<dbReference type="Pfam" id="PF01825">
    <property type="entry name" value="GPS"/>
    <property type="match status" value="1"/>
</dbReference>
<evidence type="ECO:0000256" key="5">
    <source>
        <dbReference type="ARBA" id="ARBA00023157"/>
    </source>
</evidence>
<keyword evidence="3 6" id="KW-1133">Transmembrane helix</keyword>
<feature type="transmembrane region" description="Helical" evidence="6">
    <location>
        <begin position="227"/>
        <end position="249"/>
    </location>
</feature>
<sequence>MEVDKPNLFIEIGQVDSCDNITFPSNAGNTKNTTNSMEDQIVVGCGQGKNVFSGGLFKNMSGMLPTTSNDIDSGNSRWSTEGCELEHFDSETGTVSCKCNHLTNFAVLMSPASTTETETVHHRSLGVLSIVGCSISILGLVLTIAIYVYFWRTVHSTRSVLLLNLCTVLVVAYVLFLAGVDYTSQPAVCTSIAVLLHYIFLAAFFLMLSEGCIIAQKVLRPLDKRNILQALLGISYGLPLVVVIISAASSKLKGYGNDKFCWLSIDSGLFWAFAGPALTIIFTNTIITVAVIKRLFGTSAMSKRGDADKIKKDWTSERVCLVASVWDHVAVREF</sequence>
<dbReference type="PANTHER" id="PTHR12011">
    <property type="entry name" value="ADHESION G-PROTEIN COUPLED RECEPTOR"/>
    <property type="match status" value="1"/>
</dbReference>
<evidence type="ECO:0000256" key="2">
    <source>
        <dbReference type="ARBA" id="ARBA00022692"/>
    </source>
</evidence>
<keyword evidence="10" id="KW-1185">Reference proteome</keyword>
<evidence type="ECO:0000313" key="10">
    <source>
        <dbReference type="Proteomes" id="UP001164746"/>
    </source>
</evidence>
<comment type="subcellular location">
    <subcellularLocation>
        <location evidence="1">Membrane</location>
        <topology evidence="1">Multi-pass membrane protein</topology>
    </subcellularLocation>
</comment>
<dbReference type="InterPro" id="IPR000832">
    <property type="entry name" value="GPCR_2_secretin-like"/>
</dbReference>
<dbReference type="PRINTS" id="PR00249">
    <property type="entry name" value="GPCRSECRETIN"/>
</dbReference>
<evidence type="ECO:0000256" key="4">
    <source>
        <dbReference type="ARBA" id="ARBA00023136"/>
    </source>
</evidence>
<dbReference type="Gene3D" id="1.20.1070.10">
    <property type="entry name" value="Rhodopsin 7-helix transmembrane proteins"/>
    <property type="match status" value="1"/>
</dbReference>
<feature type="transmembrane region" description="Helical" evidence="6">
    <location>
        <begin position="192"/>
        <end position="215"/>
    </location>
</feature>
<dbReference type="Pfam" id="PF00002">
    <property type="entry name" value="7tm_2"/>
    <property type="match status" value="1"/>
</dbReference>
<dbReference type="PROSITE" id="PS50221">
    <property type="entry name" value="GAIN_B"/>
    <property type="match status" value="1"/>
</dbReference>
<organism evidence="9 10">
    <name type="scientific">Mya arenaria</name>
    <name type="common">Soft-shell clam</name>
    <dbReference type="NCBI Taxonomy" id="6604"/>
    <lineage>
        <taxon>Eukaryota</taxon>
        <taxon>Metazoa</taxon>
        <taxon>Spiralia</taxon>
        <taxon>Lophotrochozoa</taxon>
        <taxon>Mollusca</taxon>
        <taxon>Bivalvia</taxon>
        <taxon>Autobranchia</taxon>
        <taxon>Heteroconchia</taxon>
        <taxon>Euheterodonta</taxon>
        <taxon>Imparidentia</taxon>
        <taxon>Neoheterodontei</taxon>
        <taxon>Myida</taxon>
        <taxon>Myoidea</taxon>
        <taxon>Myidae</taxon>
        <taxon>Mya</taxon>
    </lineage>
</organism>
<dbReference type="InterPro" id="IPR017981">
    <property type="entry name" value="GPCR_2-like_7TM"/>
</dbReference>
<reference evidence="9" key="1">
    <citation type="submission" date="2022-11" db="EMBL/GenBank/DDBJ databases">
        <title>Centuries of genome instability and evolution in soft-shell clam transmissible cancer (bioRxiv).</title>
        <authorList>
            <person name="Hart S.F.M."/>
            <person name="Yonemitsu M.A."/>
            <person name="Giersch R.M."/>
            <person name="Beal B.F."/>
            <person name="Arriagada G."/>
            <person name="Davis B.W."/>
            <person name="Ostrander E.A."/>
            <person name="Goff S.P."/>
            <person name="Metzger M.J."/>
        </authorList>
    </citation>
    <scope>NUCLEOTIDE SEQUENCE</scope>
    <source>
        <strain evidence="9">MELC-2E11</strain>
        <tissue evidence="9">Siphon/mantle</tissue>
    </source>
</reference>
<proteinExistence type="predicted"/>
<feature type="transmembrane region" description="Helical" evidence="6">
    <location>
        <begin position="269"/>
        <end position="292"/>
    </location>
</feature>
<evidence type="ECO:0000256" key="1">
    <source>
        <dbReference type="ARBA" id="ARBA00004141"/>
    </source>
</evidence>
<evidence type="ECO:0000256" key="6">
    <source>
        <dbReference type="SAM" id="Phobius"/>
    </source>
</evidence>
<evidence type="ECO:0000259" key="8">
    <source>
        <dbReference type="PROSITE" id="PS50261"/>
    </source>
</evidence>
<feature type="transmembrane region" description="Helical" evidence="6">
    <location>
        <begin position="125"/>
        <end position="149"/>
    </location>
</feature>
<name>A0ABY7EG28_MYAAR</name>